<organism evidence="2 3">
    <name type="scientific">Lymnaea stagnalis</name>
    <name type="common">Great pond snail</name>
    <name type="synonym">Helix stagnalis</name>
    <dbReference type="NCBI Taxonomy" id="6523"/>
    <lineage>
        <taxon>Eukaryota</taxon>
        <taxon>Metazoa</taxon>
        <taxon>Spiralia</taxon>
        <taxon>Lophotrochozoa</taxon>
        <taxon>Mollusca</taxon>
        <taxon>Gastropoda</taxon>
        <taxon>Heterobranchia</taxon>
        <taxon>Euthyneura</taxon>
        <taxon>Panpulmonata</taxon>
        <taxon>Hygrophila</taxon>
        <taxon>Lymnaeoidea</taxon>
        <taxon>Lymnaeidae</taxon>
        <taxon>Lymnaea</taxon>
    </lineage>
</organism>
<reference evidence="2 3" key="1">
    <citation type="submission" date="2024-04" db="EMBL/GenBank/DDBJ databases">
        <authorList>
            <consortium name="Genoscope - CEA"/>
            <person name="William W."/>
        </authorList>
    </citation>
    <scope>NUCLEOTIDE SEQUENCE [LARGE SCALE GENOMIC DNA]</scope>
</reference>
<comment type="caution">
    <text evidence="2">The sequence shown here is derived from an EMBL/GenBank/DDBJ whole genome shotgun (WGS) entry which is preliminary data.</text>
</comment>
<evidence type="ECO:0000256" key="1">
    <source>
        <dbReference type="SAM" id="Phobius"/>
    </source>
</evidence>
<evidence type="ECO:0000313" key="3">
    <source>
        <dbReference type="Proteomes" id="UP001497497"/>
    </source>
</evidence>
<gene>
    <name evidence="2" type="ORF">GSLYS_00005884001</name>
</gene>
<dbReference type="EMBL" id="CAXITT010000097">
    <property type="protein sequence ID" value="CAL1531789.1"/>
    <property type="molecule type" value="Genomic_DNA"/>
</dbReference>
<evidence type="ECO:0000313" key="2">
    <source>
        <dbReference type="EMBL" id="CAL1531789.1"/>
    </source>
</evidence>
<protein>
    <submittedName>
        <fullName evidence="2">Uncharacterized protein</fullName>
    </submittedName>
</protein>
<accession>A0AAV2HH33</accession>
<sequence>MYKPTLTFTGYVATVIYLYILICSRVQGQSVHLDPTSVGSISTCSSGLRDGLDSYSVRGSVNATTAKFSNLVDFYIRTASFKDFIYLCTASLVTCVTPNPQPCYCAVKTGNIYEILANRSAVLSDSNAAIRIQWDSSSGGSVVSNELQVPKIYDVNYVTTRLTINDVNMTCPAIVAHGSVIKFQCENSPSPCDIFIAVNHTEVANGEHNATYTVPTDLKLYSEHNFTFSYSVCGGAITSKTCPVTIDKNVLSRV</sequence>
<keyword evidence="3" id="KW-1185">Reference proteome</keyword>
<feature type="transmembrane region" description="Helical" evidence="1">
    <location>
        <begin position="6"/>
        <end position="23"/>
    </location>
</feature>
<name>A0AAV2HH33_LYMST</name>
<proteinExistence type="predicted"/>
<dbReference type="Proteomes" id="UP001497497">
    <property type="component" value="Unassembled WGS sequence"/>
</dbReference>
<keyword evidence="1" id="KW-0812">Transmembrane</keyword>
<keyword evidence="1" id="KW-0472">Membrane</keyword>
<dbReference type="AlphaFoldDB" id="A0AAV2HH33"/>
<keyword evidence="1" id="KW-1133">Transmembrane helix</keyword>